<evidence type="ECO:0000256" key="1">
    <source>
        <dbReference type="ARBA" id="ARBA00023125"/>
    </source>
</evidence>
<feature type="compositionally biased region" description="Basic and acidic residues" evidence="2">
    <location>
        <begin position="102"/>
        <end position="113"/>
    </location>
</feature>
<keyword evidence="5" id="KW-1185">Reference proteome</keyword>
<dbReference type="PANTHER" id="PTHR30204">
    <property type="entry name" value="REDOX-CYCLING DRUG-SENSING TRANSCRIPTIONAL ACTIVATOR SOXR"/>
    <property type="match status" value="1"/>
</dbReference>
<dbReference type="EMBL" id="BAABHF010000010">
    <property type="protein sequence ID" value="GAA4487069.1"/>
    <property type="molecule type" value="Genomic_DNA"/>
</dbReference>
<dbReference type="SUPFAM" id="SSF46955">
    <property type="entry name" value="Putative DNA-binding domain"/>
    <property type="match status" value="1"/>
</dbReference>
<gene>
    <name evidence="4" type="ORF">GCM10023191_014400</name>
</gene>
<protein>
    <recommendedName>
        <fullName evidence="3">HTH merR-type domain-containing protein</fullName>
    </recommendedName>
</protein>
<dbReference type="Pfam" id="PF13411">
    <property type="entry name" value="MerR_1"/>
    <property type="match status" value="1"/>
</dbReference>
<evidence type="ECO:0000313" key="5">
    <source>
        <dbReference type="Proteomes" id="UP001500503"/>
    </source>
</evidence>
<dbReference type="InterPro" id="IPR000551">
    <property type="entry name" value="MerR-type_HTH_dom"/>
</dbReference>
<keyword evidence="1" id="KW-0238">DNA-binding</keyword>
<dbReference type="Gene3D" id="1.10.1660.10">
    <property type="match status" value="1"/>
</dbReference>
<organism evidence="4 5">
    <name type="scientific">Actinoallomurus oryzae</name>
    <dbReference type="NCBI Taxonomy" id="502180"/>
    <lineage>
        <taxon>Bacteria</taxon>
        <taxon>Bacillati</taxon>
        <taxon>Actinomycetota</taxon>
        <taxon>Actinomycetes</taxon>
        <taxon>Streptosporangiales</taxon>
        <taxon>Thermomonosporaceae</taxon>
        <taxon>Actinoallomurus</taxon>
    </lineage>
</organism>
<evidence type="ECO:0000259" key="3">
    <source>
        <dbReference type="PROSITE" id="PS50937"/>
    </source>
</evidence>
<dbReference type="InterPro" id="IPR047057">
    <property type="entry name" value="MerR_fam"/>
</dbReference>
<dbReference type="InterPro" id="IPR009061">
    <property type="entry name" value="DNA-bd_dom_put_sf"/>
</dbReference>
<feature type="region of interest" description="Disordered" evidence="2">
    <location>
        <begin position="102"/>
        <end position="121"/>
    </location>
</feature>
<comment type="caution">
    <text evidence="4">The sequence shown here is derived from an EMBL/GenBank/DDBJ whole genome shotgun (WGS) entry which is preliminary data.</text>
</comment>
<reference evidence="5" key="1">
    <citation type="journal article" date="2019" name="Int. J. Syst. Evol. Microbiol.">
        <title>The Global Catalogue of Microorganisms (GCM) 10K type strain sequencing project: providing services to taxonomists for standard genome sequencing and annotation.</title>
        <authorList>
            <consortium name="The Broad Institute Genomics Platform"/>
            <consortium name="The Broad Institute Genome Sequencing Center for Infectious Disease"/>
            <person name="Wu L."/>
            <person name="Ma J."/>
        </authorList>
    </citation>
    <scope>NUCLEOTIDE SEQUENCE [LARGE SCALE GENOMIC DNA]</scope>
    <source>
        <strain evidence="5">JCM 17933</strain>
    </source>
</reference>
<dbReference type="Proteomes" id="UP001500503">
    <property type="component" value="Unassembled WGS sequence"/>
</dbReference>
<dbReference type="PROSITE" id="PS50937">
    <property type="entry name" value="HTH_MERR_2"/>
    <property type="match status" value="1"/>
</dbReference>
<dbReference type="SMART" id="SM00422">
    <property type="entry name" value="HTH_MERR"/>
    <property type="match status" value="1"/>
</dbReference>
<dbReference type="PANTHER" id="PTHR30204:SF93">
    <property type="entry name" value="HTH MERR-TYPE DOMAIN-CONTAINING PROTEIN"/>
    <property type="match status" value="1"/>
</dbReference>
<sequence>MHDGGIMSSLPIDDSQAALYTVGQVAAMLSVQQAFLRRLDEHEVVSPRRSPGGQRRYSRHEITLVQYVVRLTDQGMTLSAIRRILELESELRAAHRRIAELEAELGRTREHGQASRRRSTR</sequence>
<evidence type="ECO:0000256" key="2">
    <source>
        <dbReference type="SAM" id="MobiDB-lite"/>
    </source>
</evidence>
<feature type="domain" description="HTH merR-type" evidence="3">
    <location>
        <begin position="19"/>
        <end position="87"/>
    </location>
</feature>
<evidence type="ECO:0000313" key="4">
    <source>
        <dbReference type="EMBL" id="GAA4487069.1"/>
    </source>
</evidence>
<name>A0ABP8PJF9_9ACTN</name>
<proteinExistence type="predicted"/>
<accession>A0ABP8PJF9</accession>